<evidence type="ECO:0000256" key="2">
    <source>
        <dbReference type="ARBA" id="ARBA00022840"/>
    </source>
</evidence>
<accession>A0A6L6YJ43</accession>
<dbReference type="Gene3D" id="3.40.50.12780">
    <property type="entry name" value="N-terminal domain of ligase-like"/>
    <property type="match status" value="1"/>
</dbReference>
<dbReference type="InterPro" id="IPR000873">
    <property type="entry name" value="AMP-dep_synth/lig_dom"/>
</dbReference>
<dbReference type="PANTHER" id="PTHR43272:SF33">
    <property type="entry name" value="AMP-BINDING DOMAIN-CONTAINING PROTEIN-RELATED"/>
    <property type="match status" value="1"/>
</dbReference>
<dbReference type="InterPro" id="IPR020845">
    <property type="entry name" value="AMP-binding_CS"/>
</dbReference>
<dbReference type="OrthoDB" id="9766486at2"/>
<proteinExistence type="predicted"/>
<dbReference type="Pfam" id="PF23562">
    <property type="entry name" value="AMP-binding_C_3"/>
    <property type="match status" value="1"/>
</dbReference>
<evidence type="ECO:0000313" key="4">
    <source>
        <dbReference type="EMBL" id="MVX56708.1"/>
    </source>
</evidence>
<comment type="caution">
    <text evidence="4">The sequence shown here is derived from an EMBL/GenBank/DDBJ whole genome shotgun (WGS) entry which is preliminary data.</text>
</comment>
<keyword evidence="5" id="KW-1185">Reference proteome</keyword>
<keyword evidence="2" id="KW-0067">ATP-binding</keyword>
<dbReference type="AlphaFoldDB" id="A0A6L6YJ43"/>
<dbReference type="PROSITE" id="PS00455">
    <property type="entry name" value="AMP_BINDING"/>
    <property type="match status" value="1"/>
</dbReference>
<dbReference type="InterPro" id="IPR020459">
    <property type="entry name" value="AMP-binding"/>
</dbReference>
<dbReference type="InterPro" id="IPR042099">
    <property type="entry name" value="ANL_N_sf"/>
</dbReference>
<dbReference type="RefSeq" id="WP_160335140.1">
    <property type="nucleotide sequence ID" value="NZ_WSRP01000014.1"/>
</dbReference>
<dbReference type="GO" id="GO:0004467">
    <property type="term" value="F:long-chain fatty acid-CoA ligase activity"/>
    <property type="evidence" value="ECO:0007669"/>
    <property type="project" value="TreeGrafter"/>
</dbReference>
<protein>
    <submittedName>
        <fullName evidence="4">AMP-binding protein</fullName>
    </submittedName>
</protein>
<dbReference type="GO" id="GO:0016020">
    <property type="term" value="C:membrane"/>
    <property type="evidence" value="ECO:0007669"/>
    <property type="project" value="TreeGrafter"/>
</dbReference>
<reference evidence="4 5" key="1">
    <citation type="submission" date="2019-12" db="EMBL/GenBank/DDBJ databases">
        <title>Microbes associate with the intestines of laboratory mice.</title>
        <authorList>
            <person name="Navarre W."/>
            <person name="Wong E."/>
        </authorList>
    </citation>
    <scope>NUCLEOTIDE SEQUENCE [LARGE SCALE GENOMIC DNA]</scope>
    <source>
        <strain evidence="4 5">NM82_D38</strain>
    </source>
</reference>
<organism evidence="4 5">
    <name type="scientific">Parasutterella muris</name>
    <dbReference type="NCBI Taxonomy" id="2565572"/>
    <lineage>
        <taxon>Bacteria</taxon>
        <taxon>Pseudomonadati</taxon>
        <taxon>Pseudomonadota</taxon>
        <taxon>Betaproteobacteria</taxon>
        <taxon>Burkholderiales</taxon>
        <taxon>Sutterellaceae</taxon>
        <taxon>Parasutterella</taxon>
    </lineage>
</organism>
<dbReference type="PANTHER" id="PTHR43272">
    <property type="entry name" value="LONG-CHAIN-FATTY-ACID--COA LIGASE"/>
    <property type="match status" value="1"/>
</dbReference>
<dbReference type="Pfam" id="PF00501">
    <property type="entry name" value="AMP-binding"/>
    <property type="match status" value="1"/>
</dbReference>
<dbReference type="EMBL" id="WSRP01000014">
    <property type="protein sequence ID" value="MVX56708.1"/>
    <property type="molecule type" value="Genomic_DNA"/>
</dbReference>
<dbReference type="SUPFAM" id="SSF56801">
    <property type="entry name" value="Acetyl-CoA synthetase-like"/>
    <property type="match status" value="1"/>
</dbReference>
<evidence type="ECO:0000313" key="5">
    <source>
        <dbReference type="Proteomes" id="UP000472580"/>
    </source>
</evidence>
<evidence type="ECO:0000256" key="1">
    <source>
        <dbReference type="ARBA" id="ARBA00022741"/>
    </source>
</evidence>
<dbReference type="PRINTS" id="PR00154">
    <property type="entry name" value="AMPBINDING"/>
</dbReference>
<dbReference type="Proteomes" id="UP000472580">
    <property type="component" value="Unassembled WGS sequence"/>
</dbReference>
<dbReference type="CDD" id="cd05907">
    <property type="entry name" value="VL_LC_FACS_like"/>
    <property type="match status" value="1"/>
</dbReference>
<gene>
    <name evidence="4" type="ORF">E5987_05730</name>
</gene>
<sequence length="615" mass="68058">MTMFDDSRERAAEIRKLSIIPELISHHLSIRGDDPALSEYDAKKQEWVTLSFKELWERAQLWHKAITASGLKKGDKAAMLLPNSIAAVCFDQGTLIGGRVPVPLHIIDTAANCAYILNDSETKLLVILNRARWHAIEQAGIDLPHLKTVVFIDDEGEGISSSGVETLGLNEWLARGQESTLPFEGPTEEDLAALVYTSGTTGKPKGVMLTHKNIMSDISALLYNLAPVGGDEWLSFLPLSHTFERTTSYYIGLGMGNKVTFSRGVTRILDDLKHTRPTIMMSVPRVYEKVAAKIKERLKTKGSAAQFVFNSAVNAGYRRFERRNGLAAHNPFINTLDDLLDPFYNKTVRNQIRNSFGGRLRVAVSGGAALSTDVARTLIGLGVEIYQGYGMTETSPIISVNKIGANHPDTVGPILPGIEAKIGDKDELLVRGPQVMKGYWKRPEDTAKTISPEGWLSTGDQAEIGEGRYLKIKGRIKEIIVTSTGEKVPPVDIEQAIETDPLFDQAMIYGDNRPFICALLVVNQDQFADFVKQLSLDPNDPDIMTNSTVIRAVLKRLKSDCRQFPQYGVPRAVKLLSEPWTIDNGALTPTLKIKRRVIVADNQTDIDNLYKNFGK</sequence>
<dbReference type="GO" id="GO:0005524">
    <property type="term" value="F:ATP binding"/>
    <property type="evidence" value="ECO:0007669"/>
    <property type="project" value="UniProtKB-KW"/>
</dbReference>
<name>A0A6L6YJ43_9BURK</name>
<feature type="domain" description="AMP-dependent synthetase/ligase" evidence="3">
    <location>
        <begin position="32"/>
        <end position="440"/>
    </location>
</feature>
<evidence type="ECO:0000259" key="3">
    <source>
        <dbReference type="Pfam" id="PF00501"/>
    </source>
</evidence>
<keyword evidence="1" id="KW-0547">Nucleotide-binding</keyword>